<dbReference type="AlphaFoldDB" id="A0A8J7HBX5"/>
<dbReference type="SMART" id="SM00710">
    <property type="entry name" value="PbH1"/>
    <property type="match status" value="12"/>
</dbReference>
<comment type="caution">
    <text evidence="3">The sequence shown here is derived from an EMBL/GenBank/DDBJ whole genome shotgun (WGS) entry which is preliminary data.</text>
</comment>
<evidence type="ECO:0000313" key="3">
    <source>
        <dbReference type="EMBL" id="MBH1940447.1"/>
    </source>
</evidence>
<evidence type="ECO:0000259" key="2">
    <source>
        <dbReference type="Pfam" id="PF13229"/>
    </source>
</evidence>
<feature type="signal peptide" evidence="1">
    <location>
        <begin position="1"/>
        <end position="37"/>
    </location>
</feature>
<dbReference type="InterPro" id="IPR039448">
    <property type="entry name" value="Beta_helix"/>
</dbReference>
<protein>
    <submittedName>
        <fullName evidence="3">Right-handed parallel beta-helix repeat-containing protein</fullName>
    </submittedName>
</protein>
<feature type="domain" description="Right handed beta helix" evidence="2">
    <location>
        <begin position="532"/>
        <end position="690"/>
    </location>
</feature>
<dbReference type="InterPro" id="IPR012334">
    <property type="entry name" value="Pectin_lyas_fold"/>
</dbReference>
<organism evidence="3 4">
    <name type="scientific">Mobilitalea sibirica</name>
    <dbReference type="NCBI Taxonomy" id="1462919"/>
    <lineage>
        <taxon>Bacteria</taxon>
        <taxon>Bacillati</taxon>
        <taxon>Bacillota</taxon>
        <taxon>Clostridia</taxon>
        <taxon>Lachnospirales</taxon>
        <taxon>Lachnospiraceae</taxon>
        <taxon>Mobilitalea</taxon>
    </lineage>
</organism>
<gene>
    <name evidence="3" type="ORF">I5677_05990</name>
</gene>
<sequence length="794" mass="89930">MNRHKITCRKRNNWLLCFLLLTIVLFIPLSPAPKAEAGSKTYTLKATGQPYKKTYTNYSTYNEYTRQYYMLRSYLEQLERVGGGTLILDQGTYTITNTLYIPSNVTIVLKDGVKIIKGSKTGIAKLPPSKSLFQLVAPSKAKKSGAASKYDGEKNILIRGEGTAVIDLNYVKDTVGIVMGNNKNITIEGVTFQEMYGGNFIKIGASIDVTIQNNVFRYHKNSAVKSKEAIVIETPDTKTGSFSYSWSKKDKTISKDIFIEKNTFYQLERAIGSSKYSEDKYHKKIIITGNSIAETDSHAIRIMNWEECEIKNNTFTDIKNKTGSLKAVLLSGVKNPTITQNEFINCDRAIQIMPWKNNNKGSSYAVTYNQISEEDKAAMLLNTLTDMGEYLIRYNKTYNEFSKNTEKWAIIDNAVKDFVIEPSSEPFQNYFTNYSTYNKNTKQYYVIRSYLEQLERIGGGTLTLNAGTYLICNVLYVPSDVTINFEDGVIIKKTEETGIDELESSLSIFQLAAPSKSKTEGAYGGYEGESNIHFIGKGTVIIDLNFIRDAIGIVLGHNQNVSITGITFQNMQSGHFIEVDASSNVTIEDNRFKYHKPSGTGIKEAINIDTPDKNTAGFNAVWSNYDRTPNKDIVIKDNYFEDLERAIGTHKYSEGKYHENVQILHNVITNTVSDAIRIINWDRPVIKENEITMVANGVGNDRAILASGLKDPVITENLFSDVARPIQIMPWKNNEEGSQYAVTYNEISSDNIRLMQKNYVQRVTEPFIRMNKSYNVFDYNTDRYYIDSTYIRWN</sequence>
<keyword evidence="1" id="KW-0732">Signal</keyword>
<dbReference type="Proteomes" id="UP000623269">
    <property type="component" value="Unassembled WGS sequence"/>
</dbReference>
<keyword evidence="4" id="KW-1185">Reference proteome</keyword>
<proteinExistence type="predicted"/>
<feature type="domain" description="Right handed beta helix" evidence="2">
    <location>
        <begin position="176"/>
        <end position="320"/>
    </location>
</feature>
<dbReference type="EMBL" id="JAEAGR010000004">
    <property type="protein sequence ID" value="MBH1940447.1"/>
    <property type="molecule type" value="Genomic_DNA"/>
</dbReference>
<dbReference type="SUPFAM" id="SSF51126">
    <property type="entry name" value="Pectin lyase-like"/>
    <property type="match status" value="2"/>
</dbReference>
<evidence type="ECO:0000256" key="1">
    <source>
        <dbReference type="SAM" id="SignalP"/>
    </source>
</evidence>
<dbReference type="RefSeq" id="WP_197660669.1">
    <property type="nucleotide sequence ID" value="NZ_JAEAGR010000004.1"/>
</dbReference>
<dbReference type="InterPro" id="IPR011050">
    <property type="entry name" value="Pectin_lyase_fold/virulence"/>
</dbReference>
<evidence type="ECO:0000313" key="4">
    <source>
        <dbReference type="Proteomes" id="UP000623269"/>
    </source>
</evidence>
<dbReference type="Pfam" id="PF13229">
    <property type="entry name" value="Beta_helix"/>
    <property type="match status" value="2"/>
</dbReference>
<dbReference type="InterPro" id="IPR006626">
    <property type="entry name" value="PbH1"/>
</dbReference>
<name>A0A8J7HBX5_9FIRM</name>
<feature type="chain" id="PRO_5039389744" evidence="1">
    <location>
        <begin position="38"/>
        <end position="794"/>
    </location>
</feature>
<accession>A0A8J7HBX5</accession>
<dbReference type="Gene3D" id="2.160.20.10">
    <property type="entry name" value="Single-stranded right-handed beta-helix, Pectin lyase-like"/>
    <property type="match status" value="2"/>
</dbReference>
<reference evidence="3" key="1">
    <citation type="submission" date="2020-12" db="EMBL/GenBank/DDBJ databases">
        <title>M. sibirica DSM 26468T genome.</title>
        <authorList>
            <person name="Thieme N."/>
            <person name="Rettenmaier R."/>
            <person name="Zverlov V."/>
            <person name="Liebl W."/>
        </authorList>
    </citation>
    <scope>NUCLEOTIDE SEQUENCE</scope>
    <source>
        <strain evidence="3">DSM 26468</strain>
    </source>
</reference>